<feature type="compositionally biased region" description="Low complexity" evidence="1">
    <location>
        <begin position="234"/>
        <end position="255"/>
    </location>
</feature>
<evidence type="ECO:0000313" key="3">
    <source>
        <dbReference type="Proteomes" id="UP000240739"/>
    </source>
</evidence>
<protein>
    <recommendedName>
        <fullName evidence="4">Zinc ribbon domain-containing protein</fullName>
    </recommendedName>
</protein>
<name>A0A2T4UF75_9ACTN</name>
<proteinExistence type="predicted"/>
<dbReference type="Proteomes" id="UP000240739">
    <property type="component" value="Unassembled WGS sequence"/>
</dbReference>
<evidence type="ECO:0000256" key="1">
    <source>
        <dbReference type="SAM" id="MobiDB-lite"/>
    </source>
</evidence>
<dbReference type="OrthoDB" id="1957634at2"/>
<feature type="region of interest" description="Disordered" evidence="1">
    <location>
        <begin position="1"/>
        <end position="44"/>
    </location>
</feature>
<keyword evidence="3" id="KW-1185">Reference proteome</keyword>
<feature type="region of interest" description="Disordered" evidence="1">
    <location>
        <begin position="216"/>
        <end position="271"/>
    </location>
</feature>
<feature type="region of interest" description="Disordered" evidence="1">
    <location>
        <begin position="176"/>
        <end position="197"/>
    </location>
</feature>
<gene>
    <name evidence="2" type="ORF">C7Y72_15560</name>
</gene>
<evidence type="ECO:0000313" key="2">
    <source>
        <dbReference type="EMBL" id="PTL56382.1"/>
    </source>
</evidence>
<feature type="compositionally biased region" description="Low complexity" evidence="1">
    <location>
        <begin position="216"/>
        <end position="228"/>
    </location>
</feature>
<comment type="caution">
    <text evidence="2">The sequence shown here is derived from an EMBL/GenBank/DDBJ whole genome shotgun (WGS) entry which is preliminary data.</text>
</comment>
<accession>A0A2T4UF75</accession>
<dbReference type="RefSeq" id="WP_107570101.1">
    <property type="nucleotide sequence ID" value="NZ_PYYB01000002.1"/>
</dbReference>
<evidence type="ECO:0008006" key="4">
    <source>
        <dbReference type="Google" id="ProtNLM"/>
    </source>
</evidence>
<reference evidence="2 3" key="1">
    <citation type="submission" date="2018-03" db="EMBL/GenBank/DDBJ databases">
        <title>Aquarubrobacter algicola gen. nov., sp. nov., a novel actinobacterium isolated from shallow eutrophic lake during the end of cyanobacterial harmful algal blooms.</title>
        <authorList>
            <person name="Chun S.J."/>
        </authorList>
    </citation>
    <scope>NUCLEOTIDE SEQUENCE [LARGE SCALE GENOMIC DNA]</scope>
    <source>
        <strain evidence="2 3">Seoho-28</strain>
    </source>
</reference>
<dbReference type="AlphaFoldDB" id="A0A2T4UF75"/>
<dbReference type="EMBL" id="PYYB01000002">
    <property type="protein sequence ID" value="PTL56382.1"/>
    <property type="molecule type" value="Genomic_DNA"/>
</dbReference>
<sequence>MRGLLNRLRRPRTADPAPVVPPPGGPAGLAPQDPAAPPEPSFRDRGRLRRRLRHLRRVRELGFRDLGGLVFDLHRFGRRGDELVAQKLNALAAVDLELRALERALQDQRPFHELREPGLAACPRCAAIHGSDARFCPSCGIGLRGPLAVGEVGDATAPAPAGTPAAPQVVVSAAAGGATAPAPPPTPAPGPTAPEAPVMPAVSAAETGATPVSATLAAEAQATQAIPTTPAPSAPAADAPATAAAEPADQPTTEAPADDLTVVRRPDDQAS</sequence>
<organism evidence="2 3">
    <name type="scientific">Paraconexibacter algicola</name>
    <dbReference type="NCBI Taxonomy" id="2133960"/>
    <lineage>
        <taxon>Bacteria</taxon>
        <taxon>Bacillati</taxon>
        <taxon>Actinomycetota</taxon>
        <taxon>Thermoleophilia</taxon>
        <taxon>Solirubrobacterales</taxon>
        <taxon>Paraconexibacteraceae</taxon>
        <taxon>Paraconexibacter</taxon>
    </lineage>
</organism>
<feature type="compositionally biased region" description="Pro residues" evidence="1">
    <location>
        <begin position="181"/>
        <end position="194"/>
    </location>
</feature>
<feature type="compositionally biased region" description="Basic and acidic residues" evidence="1">
    <location>
        <begin position="261"/>
        <end position="271"/>
    </location>
</feature>